<evidence type="ECO:0000256" key="3">
    <source>
        <dbReference type="PROSITE-ProRule" id="PRU00277"/>
    </source>
</evidence>
<keyword evidence="2 3" id="KW-0697">Rotamase</keyword>
<dbReference type="EMBL" id="CAXIXY010000006">
    <property type="protein sequence ID" value="CAL2091626.1"/>
    <property type="molecule type" value="Genomic_DNA"/>
</dbReference>
<dbReference type="InterPro" id="IPR001179">
    <property type="entry name" value="PPIase_FKBP_dom"/>
</dbReference>
<name>A0ABM9P4H9_9FLAO</name>
<keyword evidence="3 4" id="KW-0413">Isomerase</keyword>
<comment type="similarity">
    <text evidence="4">Belongs to the FKBP-type PPIase family.</text>
</comment>
<evidence type="ECO:0000313" key="6">
    <source>
        <dbReference type="EMBL" id="CAL2091626.1"/>
    </source>
</evidence>
<dbReference type="PROSITE" id="PS51257">
    <property type="entry name" value="PROKAR_LIPOPROTEIN"/>
    <property type="match status" value="1"/>
</dbReference>
<dbReference type="SUPFAM" id="SSF54534">
    <property type="entry name" value="FKBP-like"/>
    <property type="match status" value="1"/>
</dbReference>
<comment type="caution">
    <text evidence="6">The sequence shown here is derived from an EMBL/GenBank/DDBJ whole genome shotgun (WGS) entry which is preliminary data.</text>
</comment>
<dbReference type="NCBIfam" id="TIGR03516">
    <property type="entry name" value="ppisom_GldI"/>
    <property type="match status" value="1"/>
</dbReference>
<dbReference type="Pfam" id="PF00254">
    <property type="entry name" value="FKBP_C"/>
    <property type="match status" value="1"/>
</dbReference>
<organism evidence="6 7">
    <name type="scientific">Tenacibaculum platacis</name>
    <dbReference type="NCBI Taxonomy" id="3137852"/>
    <lineage>
        <taxon>Bacteria</taxon>
        <taxon>Pseudomonadati</taxon>
        <taxon>Bacteroidota</taxon>
        <taxon>Flavobacteriia</taxon>
        <taxon>Flavobacteriales</taxon>
        <taxon>Flavobacteriaceae</taxon>
        <taxon>Tenacibaculum</taxon>
    </lineage>
</organism>
<sequence>MKNSQLYIITLVVLTFLGCKELEPRRPKEHSTTNFYKEVIEQNKKLNALETKRIKQTLDRDTLTTYQSSANGFWYTYINKDTVSSQTPIKGDIVTVKYNVTGLQGNQFYDYQTRDYTVDKEDFVPGLTEGIKLMKKGETITFVIPSYRAYGVTGDGSRIGINQTLRSTLTLIEIKKPNNETK</sequence>
<proteinExistence type="inferred from homology"/>
<keyword evidence="7" id="KW-1185">Reference proteome</keyword>
<accession>A0ABM9P4H9</accession>
<feature type="domain" description="PPIase FKBP-type" evidence="5">
    <location>
        <begin position="91"/>
        <end position="175"/>
    </location>
</feature>
<comment type="catalytic activity">
    <reaction evidence="1 3 4">
        <text>[protein]-peptidylproline (omega=180) = [protein]-peptidylproline (omega=0)</text>
        <dbReference type="Rhea" id="RHEA:16237"/>
        <dbReference type="Rhea" id="RHEA-COMP:10747"/>
        <dbReference type="Rhea" id="RHEA-COMP:10748"/>
        <dbReference type="ChEBI" id="CHEBI:83833"/>
        <dbReference type="ChEBI" id="CHEBI:83834"/>
        <dbReference type="EC" id="5.2.1.8"/>
    </reaction>
</comment>
<reference evidence="6 7" key="1">
    <citation type="submission" date="2024-05" db="EMBL/GenBank/DDBJ databases">
        <authorList>
            <person name="Duchaud E."/>
        </authorList>
    </citation>
    <scope>NUCLEOTIDE SEQUENCE [LARGE SCALE GENOMIC DNA]</scope>
    <source>
        <strain evidence="6">Ena-SAMPLE-TAB-13-05-2024-13:56:06:370-140302</strain>
    </source>
</reference>
<evidence type="ECO:0000256" key="2">
    <source>
        <dbReference type="ARBA" id="ARBA00023110"/>
    </source>
</evidence>
<gene>
    <name evidence="6" type="ORF">T190607A01A_40251</name>
</gene>
<dbReference type="PROSITE" id="PS50059">
    <property type="entry name" value="FKBP_PPIASE"/>
    <property type="match status" value="1"/>
</dbReference>
<evidence type="ECO:0000256" key="1">
    <source>
        <dbReference type="ARBA" id="ARBA00000971"/>
    </source>
</evidence>
<dbReference type="RefSeq" id="WP_348713177.1">
    <property type="nucleotide sequence ID" value="NZ_CAXIXW010000013.1"/>
</dbReference>
<dbReference type="InterPro" id="IPR019869">
    <property type="entry name" value="Motility-assoc_PPIase_GldI"/>
</dbReference>
<dbReference type="GO" id="GO:0003755">
    <property type="term" value="F:peptidyl-prolyl cis-trans isomerase activity"/>
    <property type="evidence" value="ECO:0007669"/>
    <property type="project" value="UniProtKB-EC"/>
</dbReference>
<evidence type="ECO:0000256" key="4">
    <source>
        <dbReference type="RuleBase" id="RU003915"/>
    </source>
</evidence>
<protein>
    <recommendedName>
        <fullName evidence="4">Peptidyl-prolyl cis-trans isomerase</fullName>
        <ecNumber evidence="4">5.2.1.8</ecNumber>
    </recommendedName>
</protein>
<dbReference type="Gene3D" id="3.10.50.40">
    <property type="match status" value="1"/>
</dbReference>
<evidence type="ECO:0000313" key="7">
    <source>
        <dbReference type="Proteomes" id="UP001497416"/>
    </source>
</evidence>
<dbReference type="InterPro" id="IPR046357">
    <property type="entry name" value="PPIase_dom_sf"/>
</dbReference>
<dbReference type="Proteomes" id="UP001497416">
    <property type="component" value="Unassembled WGS sequence"/>
</dbReference>
<dbReference type="EC" id="5.2.1.8" evidence="4"/>
<evidence type="ECO:0000259" key="5">
    <source>
        <dbReference type="PROSITE" id="PS50059"/>
    </source>
</evidence>